<dbReference type="Pfam" id="PF13649">
    <property type="entry name" value="Methyltransf_25"/>
    <property type="match status" value="1"/>
</dbReference>
<evidence type="ECO:0000259" key="3">
    <source>
        <dbReference type="Pfam" id="PF13649"/>
    </source>
</evidence>
<protein>
    <submittedName>
        <fullName evidence="4">Methyltransferase domain-containing protein</fullName>
    </submittedName>
</protein>
<keyword evidence="1 4" id="KW-0489">Methyltransferase</keyword>
<evidence type="ECO:0000256" key="1">
    <source>
        <dbReference type="ARBA" id="ARBA00022603"/>
    </source>
</evidence>
<organism evidence="4 5">
    <name type="scientific">Selenomonas ruminantium</name>
    <dbReference type="NCBI Taxonomy" id="971"/>
    <lineage>
        <taxon>Bacteria</taxon>
        <taxon>Bacillati</taxon>
        <taxon>Bacillota</taxon>
        <taxon>Negativicutes</taxon>
        <taxon>Selenomonadales</taxon>
        <taxon>Selenomonadaceae</taxon>
        <taxon>Selenomonas</taxon>
    </lineage>
</organism>
<dbReference type="CDD" id="cd02440">
    <property type="entry name" value="AdoMet_MTases"/>
    <property type="match status" value="1"/>
</dbReference>
<reference evidence="4 5" key="1">
    <citation type="submission" date="2016-11" db="EMBL/GenBank/DDBJ databases">
        <authorList>
            <person name="Jaros S."/>
            <person name="Januszkiewicz K."/>
            <person name="Wedrychowicz H."/>
        </authorList>
    </citation>
    <scope>NUCLEOTIDE SEQUENCE [LARGE SCALE GENOMIC DNA]</scope>
    <source>
        <strain evidence="4 5">HD4</strain>
    </source>
</reference>
<dbReference type="Gene3D" id="3.40.50.150">
    <property type="entry name" value="Vaccinia Virus protein VP39"/>
    <property type="match status" value="1"/>
</dbReference>
<dbReference type="Proteomes" id="UP000184263">
    <property type="component" value="Unassembled WGS sequence"/>
</dbReference>
<gene>
    <name evidence="4" type="ORF">SAMN05216582_11743</name>
</gene>
<sequence>MAWEQETTLAYYNDNARQFADNTRDVDFHNMQQQFLERIAVSGHILDFGCGSGRDSHYFLSQGYKVTALDGADELATLAEKYIGQKVIRQFFTDFAEVDAYDGVWACASLLHLPETDLRKVLHNLAMSLHSGGILYASFKYGDFSGMRHGRYFTDMTETHWQYITKDIALWKNLSLWITGDVREGRSAELWLNILCQRMP</sequence>
<dbReference type="PANTHER" id="PTHR43861:SF1">
    <property type="entry name" value="TRANS-ACONITATE 2-METHYLTRANSFERASE"/>
    <property type="match status" value="1"/>
</dbReference>
<dbReference type="PANTHER" id="PTHR43861">
    <property type="entry name" value="TRANS-ACONITATE 2-METHYLTRANSFERASE-RELATED"/>
    <property type="match status" value="1"/>
</dbReference>
<dbReference type="RefSeq" id="WP_256625853.1">
    <property type="nucleotide sequence ID" value="NZ_FRBC01000017.1"/>
</dbReference>
<feature type="domain" description="Methyltransferase" evidence="3">
    <location>
        <begin position="45"/>
        <end position="133"/>
    </location>
</feature>
<dbReference type="AlphaFoldDB" id="A0A1M6V9Q6"/>
<accession>A0A1M6V9Q6</accession>
<dbReference type="GO" id="GO:0032259">
    <property type="term" value="P:methylation"/>
    <property type="evidence" value="ECO:0007669"/>
    <property type="project" value="UniProtKB-KW"/>
</dbReference>
<dbReference type="EMBL" id="FRBC01000017">
    <property type="protein sequence ID" value="SHK78095.1"/>
    <property type="molecule type" value="Genomic_DNA"/>
</dbReference>
<keyword evidence="2 4" id="KW-0808">Transferase</keyword>
<proteinExistence type="predicted"/>
<dbReference type="SUPFAM" id="SSF53335">
    <property type="entry name" value="S-adenosyl-L-methionine-dependent methyltransferases"/>
    <property type="match status" value="1"/>
</dbReference>
<evidence type="ECO:0000256" key="2">
    <source>
        <dbReference type="ARBA" id="ARBA00022679"/>
    </source>
</evidence>
<dbReference type="GO" id="GO:0008168">
    <property type="term" value="F:methyltransferase activity"/>
    <property type="evidence" value="ECO:0007669"/>
    <property type="project" value="UniProtKB-KW"/>
</dbReference>
<dbReference type="InterPro" id="IPR029063">
    <property type="entry name" value="SAM-dependent_MTases_sf"/>
</dbReference>
<evidence type="ECO:0000313" key="5">
    <source>
        <dbReference type="Proteomes" id="UP000184263"/>
    </source>
</evidence>
<name>A0A1M6V9Q6_SELRU</name>
<evidence type="ECO:0000313" key="4">
    <source>
        <dbReference type="EMBL" id="SHK78095.1"/>
    </source>
</evidence>
<dbReference type="InterPro" id="IPR041698">
    <property type="entry name" value="Methyltransf_25"/>
</dbReference>